<evidence type="ECO:0000313" key="2">
    <source>
        <dbReference type="Proteomes" id="UP000596049"/>
    </source>
</evidence>
<protein>
    <submittedName>
        <fullName evidence="1">Uncharacterized protein</fullName>
    </submittedName>
</protein>
<organism evidence="1 2">
    <name type="scientific">Lysinibacillus agricola</name>
    <dbReference type="NCBI Taxonomy" id="2590012"/>
    <lineage>
        <taxon>Bacteria</taxon>
        <taxon>Bacillati</taxon>
        <taxon>Bacillota</taxon>
        <taxon>Bacilli</taxon>
        <taxon>Bacillales</taxon>
        <taxon>Bacillaceae</taxon>
        <taxon>Lysinibacillus</taxon>
    </lineage>
</organism>
<dbReference type="Proteomes" id="UP000596049">
    <property type="component" value="Chromosome"/>
</dbReference>
<name>A0ABX7ALR8_9BACI</name>
<keyword evidence="2" id="KW-1185">Reference proteome</keyword>
<gene>
    <name evidence="1" type="ORF">FJQ98_16575</name>
</gene>
<reference evidence="1 2" key="1">
    <citation type="submission" date="2020-01" db="EMBL/GenBank/DDBJ databases">
        <authorList>
            <person name="Liu G."/>
            <person name="Liu B."/>
        </authorList>
    </citation>
    <scope>NUCLEOTIDE SEQUENCE [LARGE SCALE GENOMIC DNA]</scope>
    <source>
        <strain evidence="1 2">FJAT-51161</strain>
    </source>
</reference>
<sequence>MVDLEKTEVSKIPNDLLYLLRLAHMHDCYYLELDDDYPPEDDVLLTVYDRTIAEEVSKDVSNRES</sequence>
<dbReference type="EMBL" id="CP067341">
    <property type="protein sequence ID" value="QQP10861.1"/>
    <property type="molecule type" value="Genomic_DNA"/>
</dbReference>
<proteinExistence type="predicted"/>
<evidence type="ECO:0000313" key="1">
    <source>
        <dbReference type="EMBL" id="QQP10861.1"/>
    </source>
</evidence>
<accession>A0ABX7ALR8</accession>
<dbReference type="RefSeq" id="WP_143114909.1">
    <property type="nucleotide sequence ID" value="NZ_CP067341.1"/>
</dbReference>